<dbReference type="Proteomes" id="UP000186058">
    <property type="component" value="Unassembled WGS sequence"/>
</dbReference>
<evidence type="ECO:0000256" key="4">
    <source>
        <dbReference type="ARBA" id="ARBA00022692"/>
    </source>
</evidence>
<dbReference type="PANTHER" id="PTHR32024:SF1">
    <property type="entry name" value="KTR SYSTEM POTASSIUM UPTAKE PROTEIN B"/>
    <property type="match status" value="1"/>
</dbReference>
<dbReference type="Pfam" id="PF02386">
    <property type="entry name" value="TrkH"/>
    <property type="match status" value="1"/>
</dbReference>
<dbReference type="InterPro" id="IPR003445">
    <property type="entry name" value="Cat_transpt"/>
</dbReference>
<keyword evidence="4" id="KW-0812">Transmembrane</keyword>
<evidence type="ECO:0000256" key="3">
    <source>
        <dbReference type="ARBA" id="ARBA00022475"/>
    </source>
</evidence>
<keyword evidence="7" id="KW-0472">Membrane</keyword>
<evidence type="ECO:0000256" key="2">
    <source>
        <dbReference type="ARBA" id="ARBA00022448"/>
    </source>
</evidence>
<keyword evidence="9" id="KW-1185">Reference proteome</keyword>
<evidence type="ECO:0000313" key="9">
    <source>
        <dbReference type="Proteomes" id="UP000186058"/>
    </source>
</evidence>
<comment type="caution">
    <text evidence="8">The sequence shown here is derived from an EMBL/GenBank/DDBJ whole genome shotgun (WGS) entry which is preliminary data.</text>
</comment>
<keyword evidence="6" id="KW-0406">Ion transport</keyword>
<proteinExistence type="predicted"/>
<evidence type="ECO:0000256" key="1">
    <source>
        <dbReference type="ARBA" id="ARBA00004651"/>
    </source>
</evidence>
<accession>A0ABX3EHY0</accession>
<dbReference type="PANTHER" id="PTHR32024">
    <property type="entry name" value="TRK SYSTEM POTASSIUM UPTAKE PROTEIN TRKG-RELATED"/>
    <property type="match status" value="1"/>
</dbReference>
<name>A0ABX3EHY0_9BACL</name>
<keyword evidence="3" id="KW-1003">Cell membrane</keyword>
<keyword evidence="5" id="KW-1133">Transmembrane helix</keyword>
<comment type="subcellular location">
    <subcellularLocation>
        <location evidence="1">Cell membrane</location>
        <topology evidence="1">Multi-pass membrane protein</topology>
    </subcellularLocation>
</comment>
<evidence type="ECO:0000313" key="8">
    <source>
        <dbReference type="EMBL" id="OKP77556.1"/>
    </source>
</evidence>
<reference evidence="8 9" key="1">
    <citation type="submission" date="2016-03" db="EMBL/GenBank/DDBJ databases">
        <authorList>
            <person name="Sant'Anna F.H."/>
            <person name="Ambrosini A."/>
            <person name="Souza R."/>
            <person name="Bach E."/>
            <person name="Fernandes G."/>
            <person name="Balsanelli E."/>
            <person name="Baura V.A."/>
            <person name="Souza E.M."/>
            <person name="Passaglia L."/>
        </authorList>
    </citation>
    <scope>NUCLEOTIDE SEQUENCE [LARGE SCALE GENOMIC DNA]</scope>
    <source>
        <strain evidence="8 9">P26E</strain>
    </source>
</reference>
<gene>
    <name evidence="8" type="ORF">A3844_29470</name>
</gene>
<protein>
    <recommendedName>
        <fullName evidence="10">TrkH family potassium uptake protein</fullName>
    </recommendedName>
</protein>
<evidence type="ECO:0000256" key="6">
    <source>
        <dbReference type="ARBA" id="ARBA00023065"/>
    </source>
</evidence>
<evidence type="ECO:0000256" key="7">
    <source>
        <dbReference type="ARBA" id="ARBA00023136"/>
    </source>
</evidence>
<sequence length="106" mass="11308">MLVVAATMLLSVTESADFLTVLFEAVSAFGTSGITMGLTPELTTIGKLLVIVLMFVGRTGPLTLAYALKPKNTKSSTAIPKAISRLADTSRNRFIQLLIHNKNATL</sequence>
<keyword evidence="2" id="KW-0813">Transport</keyword>
<dbReference type="EMBL" id="LVWI01000103">
    <property type="protein sequence ID" value="OKP77556.1"/>
    <property type="molecule type" value="Genomic_DNA"/>
</dbReference>
<organism evidence="8 9">
    <name type="scientific">Paenibacillus helianthi</name>
    <dbReference type="NCBI Taxonomy" id="1349432"/>
    <lineage>
        <taxon>Bacteria</taxon>
        <taxon>Bacillati</taxon>
        <taxon>Bacillota</taxon>
        <taxon>Bacilli</taxon>
        <taxon>Bacillales</taxon>
        <taxon>Paenibacillaceae</taxon>
        <taxon>Paenibacillus</taxon>
    </lineage>
</organism>
<evidence type="ECO:0000256" key="5">
    <source>
        <dbReference type="ARBA" id="ARBA00022989"/>
    </source>
</evidence>
<evidence type="ECO:0008006" key="10">
    <source>
        <dbReference type="Google" id="ProtNLM"/>
    </source>
</evidence>